<dbReference type="Gene3D" id="3.10.490.10">
    <property type="entry name" value="Gamma-glutamyl cyclotransferase-like"/>
    <property type="match status" value="1"/>
</dbReference>
<dbReference type="RefSeq" id="WP_191207894.1">
    <property type="nucleotide sequence ID" value="NZ_BAABKL010000039.1"/>
</dbReference>
<evidence type="ECO:0000259" key="1">
    <source>
        <dbReference type="Pfam" id="PF06094"/>
    </source>
</evidence>
<protein>
    <submittedName>
        <fullName evidence="2">Gamma-glutamylcyclotransferase</fullName>
    </submittedName>
</protein>
<name>A0A927EW23_9ACTN</name>
<sequence length="140" mass="14988">MTPSPRLPFFVYGTLRPGEHHHARTLAGRVARTTPATLPGFVLYEGPGYPYAVAGDGEVTGAVIEPAAARYAEVLRALDTLEGYTPGGTANLYERVTAEARPVGGGTETVWVYVAAPPLARRLRGRGTRIPSGDWLSRAR</sequence>
<comment type="caution">
    <text evidence="2">The sequence shown here is derived from an EMBL/GenBank/DDBJ whole genome shotgun (WGS) entry which is preliminary data.</text>
</comment>
<dbReference type="AlphaFoldDB" id="A0A927EW23"/>
<dbReference type="InterPro" id="IPR036568">
    <property type="entry name" value="GGCT-like_sf"/>
</dbReference>
<proteinExistence type="predicted"/>
<dbReference type="Pfam" id="PF06094">
    <property type="entry name" value="GGACT"/>
    <property type="match status" value="1"/>
</dbReference>
<dbReference type="InterPro" id="IPR013024">
    <property type="entry name" value="GGCT-like"/>
</dbReference>
<reference evidence="2" key="1">
    <citation type="submission" date="2020-09" db="EMBL/GenBank/DDBJ databases">
        <title>Secondary metabolite and genome analysis of marine Streptomyces chumphonensis KK1-2T.</title>
        <authorList>
            <person name="Phongsopitanun W."/>
            <person name="Kanchanasin P."/>
            <person name="Pittayakhajonwut P."/>
            <person name="Suwanborirux K."/>
            <person name="Tanasupawat S."/>
        </authorList>
    </citation>
    <scope>NUCLEOTIDE SEQUENCE</scope>
    <source>
        <strain evidence="2">KK1-2</strain>
    </source>
</reference>
<dbReference type="CDD" id="cd06661">
    <property type="entry name" value="GGCT_like"/>
    <property type="match status" value="1"/>
</dbReference>
<dbReference type="Proteomes" id="UP000632289">
    <property type="component" value="Unassembled WGS sequence"/>
</dbReference>
<evidence type="ECO:0000313" key="3">
    <source>
        <dbReference type="Proteomes" id="UP000632289"/>
    </source>
</evidence>
<keyword evidence="3" id="KW-1185">Reference proteome</keyword>
<dbReference type="SUPFAM" id="SSF110857">
    <property type="entry name" value="Gamma-glutamyl cyclotransferase-like"/>
    <property type="match status" value="1"/>
</dbReference>
<organism evidence="2 3">
    <name type="scientific">Streptomyces chumphonensis</name>
    <dbReference type="NCBI Taxonomy" id="1214925"/>
    <lineage>
        <taxon>Bacteria</taxon>
        <taxon>Bacillati</taxon>
        <taxon>Actinomycetota</taxon>
        <taxon>Actinomycetes</taxon>
        <taxon>Kitasatosporales</taxon>
        <taxon>Streptomycetaceae</taxon>
        <taxon>Streptomyces</taxon>
    </lineage>
</organism>
<dbReference type="InterPro" id="IPR009288">
    <property type="entry name" value="AIG2-like_dom"/>
</dbReference>
<accession>A0A927EW23</accession>
<evidence type="ECO:0000313" key="2">
    <source>
        <dbReference type="EMBL" id="MBD3930641.1"/>
    </source>
</evidence>
<dbReference type="EMBL" id="JACXYU010000001">
    <property type="protein sequence ID" value="MBD3930641.1"/>
    <property type="molecule type" value="Genomic_DNA"/>
</dbReference>
<feature type="domain" description="Gamma-glutamylcyclotransferase AIG2-like" evidence="1">
    <location>
        <begin position="9"/>
        <end position="136"/>
    </location>
</feature>
<gene>
    <name evidence="2" type="ORF">IF129_03530</name>
</gene>